<comment type="caution">
    <text evidence="1">The sequence shown here is derived from an EMBL/GenBank/DDBJ whole genome shotgun (WGS) entry which is preliminary data.</text>
</comment>
<name>G9YKC1_9FIRM</name>
<dbReference type="AlphaFoldDB" id="G9YKC1"/>
<dbReference type="HOGENOM" id="CLU_2476572_0_0_9"/>
<gene>
    <name evidence="1" type="ORF">HMPREF0080_02131</name>
</gene>
<evidence type="ECO:0000313" key="1">
    <source>
        <dbReference type="EMBL" id="EHM37592.1"/>
    </source>
</evidence>
<organism evidence="1 2">
    <name type="scientific">Anaeroglobus geminatus F0357</name>
    <dbReference type="NCBI Taxonomy" id="861450"/>
    <lineage>
        <taxon>Bacteria</taxon>
        <taxon>Bacillati</taxon>
        <taxon>Bacillota</taxon>
        <taxon>Negativicutes</taxon>
        <taxon>Veillonellales</taxon>
        <taxon>Veillonellaceae</taxon>
        <taxon>Anaeroglobus</taxon>
    </lineage>
</organism>
<dbReference type="PROSITE" id="PS51318">
    <property type="entry name" value="TAT"/>
    <property type="match status" value="1"/>
</dbReference>
<proteinExistence type="predicted"/>
<reference evidence="1 2" key="1">
    <citation type="submission" date="2011-08" db="EMBL/GenBank/DDBJ databases">
        <authorList>
            <person name="Weinstock G."/>
            <person name="Sodergren E."/>
            <person name="Clifton S."/>
            <person name="Fulton L."/>
            <person name="Fulton B."/>
            <person name="Courtney L."/>
            <person name="Fronick C."/>
            <person name="Harrison M."/>
            <person name="Strong C."/>
            <person name="Farmer C."/>
            <person name="Delahaunty K."/>
            <person name="Markovic C."/>
            <person name="Hall O."/>
            <person name="Minx P."/>
            <person name="Tomlinson C."/>
            <person name="Mitreva M."/>
            <person name="Hou S."/>
            <person name="Chen J."/>
            <person name="Wollam A."/>
            <person name="Pepin K.H."/>
            <person name="Johnson M."/>
            <person name="Bhonagiri V."/>
            <person name="Zhang X."/>
            <person name="Suruliraj S."/>
            <person name="Warren W."/>
            <person name="Chinwalla A."/>
            <person name="Mardis E.R."/>
            <person name="Wilson R.K."/>
        </authorList>
    </citation>
    <scope>NUCLEOTIDE SEQUENCE [LARGE SCALE GENOMIC DNA]</scope>
    <source>
        <strain evidence="1 2">F0357</strain>
    </source>
</reference>
<protein>
    <submittedName>
        <fullName evidence="1">Tat pathway signal sequence domain protein</fullName>
    </submittedName>
</protein>
<dbReference type="InterPro" id="IPR006311">
    <property type="entry name" value="TAT_signal"/>
</dbReference>
<evidence type="ECO:0000313" key="2">
    <source>
        <dbReference type="Proteomes" id="UP000005481"/>
    </source>
</evidence>
<dbReference type="NCBIfam" id="TIGR01409">
    <property type="entry name" value="TAT_signal_seq"/>
    <property type="match status" value="1"/>
</dbReference>
<accession>G9YKC1</accession>
<dbReference type="Pfam" id="PF10518">
    <property type="entry name" value="TAT_signal"/>
    <property type="match status" value="1"/>
</dbReference>
<sequence length="87" mass="9429">MERGIYLKQLTRRHFLKAAGAAVIAAACGVYEFIPGTKSLVGQAVKTTKATAAHYNLTSAVDAAKYPPNHHGGQQYITHDHVAVRIR</sequence>
<dbReference type="EMBL" id="AGCJ01000094">
    <property type="protein sequence ID" value="EHM37592.1"/>
    <property type="molecule type" value="Genomic_DNA"/>
</dbReference>
<keyword evidence="2" id="KW-1185">Reference proteome</keyword>
<dbReference type="Proteomes" id="UP000005481">
    <property type="component" value="Unassembled WGS sequence"/>
</dbReference>
<dbReference type="PROSITE" id="PS51257">
    <property type="entry name" value="PROKAR_LIPOPROTEIN"/>
    <property type="match status" value="1"/>
</dbReference>
<dbReference type="STRING" id="861450.HMPREF0080_02131"/>
<dbReference type="InterPro" id="IPR019546">
    <property type="entry name" value="TAT_signal_bac_arc"/>
</dbReference>